<dbReference type="EMBL" id="CP045699">
    <property type="protein sequence ID" value="QGA65051.1"/>
    <property type="molecule type" value="Genomic_DNA"/>
</dbReference>
<gene>
    <name evidence="7" type="ORF">GFB47_06250</name>
</gene>
<dbReference type="RefSeq" id="WP_153447201.1">
    <property type="nucleotide sequence ID" value="NZ_CP045699.1"/>
</dbReference>
<dbReference type="InterPro" id="IPR030678">
    <property type="entry name" value="Peptide/Ni-bd"/>
</dbReference>
<evidence type="ECO:0000256" key="3">
    <source>
        <dbReference type="ARBA" id="ARBA00022448"/>
    </source>
</evidence>
<evidence type="ECO:0000313" key="7">
    <source>
        <dbReference type="EMBL" id="QGA65051.1"/>
    </source>
</evidence>
<dbReference type="PANTHER" id="PTHR30290">
    <property type="entry name" value="PERIPLASMIC BINDING COMPONENT OF ABC TRANSPORTER"/>
    <property type="match status" value="1"/>
</dbReference>
<dbReference type="InterPro" id="IPR000914">
    <property type="entry name" value="SBP_5_dom"/>
</dbReference>
<dbReference type="Proteomes" id="UP000348942">
    <property type="component" value="Chromosome 1"/>
</dbReference>
<feature type="domain" description="Solute-binding protein family 5" evidence="6">
    <location>
        <begin position="79"/>
        <end position="456"/>
    </location>
</feature>
<evidence type="ECO:0000259" key="6">
    <source>
        <dbReference type="Pfam" id="PF00496"/>
    </source>
</evidence>
<keyword evidence="4 5" id="KW-0732">Signal</keyword>
<comment type="similarity">
    <text evidence="2">Belongs to the bacterial solute-binding protein 5 family.</text>
</comment>
<dbReference type="FunFam" id="3.90.76.10:FF:000001">
    <property type="entry name" value="Oligopeptide ABC transporter substrate-binding protein"/>
    <property type="match status" value="1"/>
</dbReference>
<dbReference type="GO" id="GO:1904680">
    <property type="term" value="F:peptide transmembrane transporter activity"/>
    <property type="evidence" value="ECO:0007669"/>
    <property type="project" value="TreeGrafter"/>
</dbReference>
<organism evidence="7 8">
    <name type="scientific">Vibrio algicola</name>
    <dbReference type="NCBI Taxonomy" id="2662262"/>
    <lineage>
        <taxon>Bacteria</taxon>
        <taxon>Pseudomonadati</taxon>
        <taxon>Pseudomonadota</taxon>
        <taxon>Gammaproteobacteria</taxon>
        <taxon>Vibrionales</taxon>
        <taxon>Vibrionaceae</taxon>
        <taxon>Vibrio</taxon>
    </lineage>
</organism>
<dbReference type="GO" id="GO:0015833">
    <property type="term" value="P:peptide transport"/>
    <property type="evidence" value="ECO:0007669"/>
    <property type="project" value="TreeGrafter"/>
</dbReference>
<dbReference type="CDD" id="cd08504">
    <property type="entry name" value="PBP2_OppA"/>
    <property type="match status" value="1"/>
</dbReference>
<evidence type="ECO:0000256" key="2">
    <source>
        <dbReference type="ARBA" id="ARBA00005695"/>
    </source>
</evidence>
<dbReference type="PANTHER" id="PTHR30290:SF10">
    <property type="entry name" value="PERIPLASMIC OLIGOPEPTIDE-BINDING PROTEIN-RELATED"/>
    <property type="match status" value="1"/>
</dbReference>
<dbReference type="PIRSF" id="PIRSF002741">
    <property type="entry name" value="MppA"/>
    <property type="match status" value="1"/>
</dbReference>
<dbReference type="Gene3D" id="3.90.76.10">
    <property type="entry name" value="Dipeptide-binding Protein, Domain 1"/>
    <property type="match status" value="1"/>
</dbReference>
<keyword evidence="8" id="KW-1185">Reference proteome</keyword>
<dbReference type="SUPFAM" id="SSF53850">
    <property type="entry name" value="Periplasmic binding protein-like II"/>
    <property type="match status" value="1"/>
</dbReference>
<dbReference type="AlphaFoldDB" id="A0A5Q0TEA1"/>
<evidence type="ECO:0000256" key="1">
    <source>
        <dbReference type="ARBA" id="ARBA00004196"/>
    </source>
</evidence>
<evidence type="ECO:0000313" key="8">
    <source>
        <dbReference type="Proteomes" id="UP000348942"/>
    </source>
</evidence>
<proteinExistence type="inferred from homology"/>
<sequence>MQKLIKTGVATAISLLLINPSFAAQVPAGVELAQKQEVVRGNGDEVPTLDPSMSSDTASSRVISDMFEGLVTEDQQGNIIPALATKWEVSDDGKTYTFHLRDANWSDGSPIKASDFVFAFKRVVNPITGAPYSWYLEMAGIKNAKDITKGSKNIDTLGVKALDDHTFQIELERSVPYFTKMLAHESTFAVPEAAVKKFGQAWTKPGNIVTSSAYILSDWVINEKVELVRNKAYWNDKDTVINKVTYLPISDVNAEYNRFRTGEMDITSVVPLELYQTIKKERPDQLLTMPSLGTYYYLFNLDKKPFDDPRVRKALAYSIDRDVIAERILGQGQIPAYTNTPPAVAGFKVPDLDWAKMSQKDRIAKAKQLLEEAGYNKSNPLKFELEYNTSEAHKKLAIVMGSMWKKNLGADVTIANQEWKTFIQALADKNFSVARYAWMGDYNEASTFLSYFDSAGMNYGGWHDADYDKAMADASQAQDEAKRLSYYQHAEQIFANDMPAIPVYFYTRSVLKNEALGGFSATNASDRRYTRDMYMMKK</sequence>
<keyword evidence="3" id="KW-0813">Transport</keyword>
<evidence type="ECO:0000256" key="5">
    <source>
        <dbReference type="SAM" id="SignalP"/>
    </source>
</evidence>
<dbReference type="Gene3D" id="3.10.105.10">
    <property type="entry name" value="Dipeptide-binding Protein, Domain 3"/>
    <property type="match status" value="1"/>
</dbReference>
<feature type="chain" id="PRO_5024467356" evidence="5">
    <location>
        <begin position="24"/>
        <end position="538"/>
    </location>
</feature>
<dbReference type="Pfam" id="PF00496">
    <property type="entry name" value="SBP_bac_5"/>
    <property type="match status" value="1"/>
</dbReference>
<evidence type="ECO:0000256" key="4">
    <source>
        <dbReference type="ARBA" id="ARBA00022729"/>
    </source>
</evidence>
<name>A0A5Q0TEA1_9VIBR</name>
<protein>
    <submittedName>
        <fullName evidence="7">Oligopeptide ABC transporter substrate-binding protein OppA</fullName>
    </submittedName>
</protein>
<accession>A0A5Q0TEA1</accession>
<dbReference type="InterPro" id="IPR039424">
    <property type="entry name" value="SBP_5"/>
</dbReference>
<dbReference type="GO" id="GO:0030288">
    <property type="term" value="C:outer membrane-bounded periplasmic space"/>
    <property type="evidence" value="ECO:0007669"/>
    <property type="project" value="TreeGrafter"/>
</dbReference>
<dbReference type="FunFam" id="3.10.105.10:FF:000001">
    <property type="entry name" value="Oligopeptide ABC transporter, oligopeptide-binding protein"/>
    <property type="match status" value="1"/>
</dbReference>
<feature type="signal peptide" evidence="5">
    <location>
        <begin position="1"/>
        <end position="23"/>
    </location>
</feature>
<comment type="subcellular location">
    <subcellularLocation>
        <location evidence="1">Cell envelope</location>
    </subcellularLocation>
</comment>
<reference evidence="7 8" key="1">
    <citation type="submission" date="2019-10" db="EMBL/GenBank/DDBJ databases">
        <title>Vibrio sp. nov., isolated from Coralline algae surface.</title>
        <authorList>
            <person name="Geng Y."/>
            <person name="Zhang X."/>
        </authorList>
    </citation>
    <scope>NUCLEOTIDE SEQUENCE [LARGE SCALE GENOMIC DNA]</scope>
    <source>
        <strain evidence="7 8">SM1977</strain>
    </source>
</reference>
<dbReference type="Gene3D" id="3.40.190.10">
    <property type="entry name" value="Periplasmic binding protein-like II"/>
    <property type="match status" value="1"/>
</dbReference>
<dbReference type="GO" id="GO:0043190">
    <property type="term" value="C:ATP-binding cassette (ABC) transporter complex"/>
    <property type="evidence" value="ECO:0007669"/>
    <property type="project" value="InterPro"/>
</dbReference>